<dbReference type="EMBL" id="CAJOBA010060164">
    <property type="protein sequence ID" value="CAF4321661.1"/>
    <property type="molecule type" value="Genomic_DNA"/>
</dbReference>
<dbReference type="OrthoDB" id="10417887at2759"/>
<protein>
    <submittedName>
        <fullName evidence="2">Uncharacterized protein</fullName>
    </submittedName>
</protein>
<dbReference type="EMBL" id="CAJNOK010037901">
    <property type="protein sequence ID" value="CAF1534310.1"/>
    <property type="molecule type" value="Genomic_DNA"/>
</dbReference>
<proteinExistence type="predicted"/>
<dbReference type="EMBL" id="CAJNOQ010040919">
    <property type="protein sequence ID" value="CAF1621671.1"/>
    <property type="molecule type" value="Genomic_DNA"/>
</dbReference>
<dbReference type="EMBL" id="CAJOBC010108132">
    <property type="protein sequence ID" value="CAF4512459.1"/>
    <property type="molecule type" value="Genomic_DNA"/>
</dbReference>
<comment type="caution">
    <text evidence="2">The sequence shown here is derived from an EMBL/GenBank/DDBJ whole genome shotgun (WGS) entry which is preliminary data.</text>
</comment>
<dbReference type="Proteomes" id="UP000682733">
    <property type="component" value="Unassembled WGS sequence"/>
</dbReference>
<evidence type="ECO:0000313" key="2">
    <source>
        <dbReference type="EMBL" id="CAF1621671.1"/>
    </source>
</evidence>
<dbReference type="Proteomes" id="UP000663829">
    <property type="component" value="Unassembled WGS sequence"/>
</dbReference>
<gene>
    <name evidence="2" type="ORF">GPM918_LOCUS43775</name>
    <name evidence="1" type="ORF">OVA965_LOCUS38423</name>
    <name evidence="4" type="ORF">SRO942_LOCUS45372</name>
    <name evidence="3" type="ORF">TMI583_LOCUS39609</name>
</gene>
<evidence type="ECO:0000313" key="1">
    <source>
        <dbReference type="EMBL" id="CAF1534310.1"/>
    </source>
</evidence>
<dbReference type="Proteomes" id="UP000677228">
    <property type="component" value="Unassembled WGS sequence"/>
</dbReference>
<evidence type="ECO:0000313" key="5">
    <source>
        <dbReference type="Proteomes" id="UP000663829"/>
    </source>
</evidence>
<sequence>HSFPISNTNRLPHDIGNKYIFESFVGATGRQCWLDAWKKDLFLEDNDANKRRYFLPDLWSTENIDVLRNKYNDMSKDVGALHNLITTGPNLASLSRLNLESSLFTLYKIDDPNNISQSLISAQEQAKRRESITTSEKFKELLKNYVPFANLNRQSAAGGVITWGLKIDPSALNNIDNETLHLLLQLTERQALFFRCFIVPAVC</sequence>
<evidence type="ECO:0000313" key="3">
    <source>
        <dbReference type="EMBL" id="CAF4321661.1"/>
    </source>
</evidence>
<dbReference type="AlphaFoldDB" id="A0A816C9Y5"/>
<feature type="non-terminal residue" evidence="2">
    <location>
        <position position="1"/>
    </location>
</feature>
<accession>A0A816C9Y5</accession>
<keyword evidence="5" id="KW-1185">Reference proteome</keyword>
<reference evidence="2" key="1">
    <citation type="submission" date="2021-02" db="EMBL/GenBank/DDBJ databases">
        <authorList>
            <person name="Nowell W R."/>
        </authorList>
    </citation>
    <scope>NUCLEOTIDE SEQUENCE</scope>
</reference>
<evidence type="ECO:0000313" key="4">
    <source>
        <dbReference type="EMBL" id="CAF4512459.1"/>
    </source>
</evidence>
<name>A0A816C9Y5_9BILA</name>
<dbReference type="Proteomes" id="UP000681722">
    <property type="component" value="Unassembled WGS sequence"/>
</dbReference>
<organism evidence="2 5">
    <name type="scientific">Didymodactylos carnosus</name>
    <dbReference type="NCBI Taxonomy" id="1234261"/>
    <lineage>
        <taxon>Eukaryota</taxon>
        <taxon>Metazoa</taxon>
        <taxon>Spiralia</taxon>
        <taxon>Gnathifera</taxon>
        <taxon>Rotifera</taxon>
        <taxon>Eurotatoria</taxon>
        <taxon>Bdelloidea</taxon>
        <taxon>Philodinida</taxon>
        <taxon>Philodinidae</taxon>
        <taxon>Didymodactylos</taxon>
    </lineage>
</organism>